<dbReference type="GO" id="GO:0046872">
    <property type="term" value="F:metal ion binding"/>
    <property type="evidence" value="ECO:0007669"/>
    <property type="project" value="UniProtKB-KW"/>
</dbReference>
<comment type="pathway">
    <text evidence="1">Amino-acid biosynthesis; L-histidine biosynthesis; L-histidine from 5-phospho-alpha-D-ribose 1-diphosphate: step 8/9.</text>
</comment>
<gene>
    <name evidence="11" type="ORF">GM160_09335</name>
</gene>
<evidence type="ECO:0000256" key="5">
    <source>
        <dbReference type="ARBA" id="ARBA00022723"/>
    </source>
</evidence>
<evidence type="ECO:0000256" key="2">
    <source>
        <dbReference type="ARBA" id="ARBA00009184"/>
    </source>
</evidence>
<evidence type="ECO:0000256" key="9">
    <source>
        <dbReference type="ARBA" id="ARBA00052092"/>
    </source>
</evidence>
<evidence type="ECO:0000256" key="4">
    <source>
        <dbReference type="ARBA" id="ARBA00021697"/>
    </source>
</evidence>
<dbReference type="NCBIfam" id="TIGR01490">
    <property type="entry name" value="HAD-SF-IB-hyp1"/>
    <property type="match status" value="1"/>
</dbReference>
<organism evidence="11 12">
    <name type="scientific">Guyparkeria halophila</name>
    <dbReference type="NCBI Taxonomy" id="47960"/>
    <lineage>
        <taxon>Bacteria</taxon>
        <taxon>Pseudomonadati</taxon>
        <taxon>Pseudomonadota</taxon>
        <taxon>Gammaproteobacteria</taxon>
        <taxon>Chromatiales</taxon>
        <taxon>Thioalkalibacteraceae</taxon>
        <taxon>Guyparkeria</taxon>
    </lineage>
</organism>
<dbReference type="EC" id="3.1.3.15" evidence="3"/>
<dbReference type="SUPFAM" id="SSF56784">
    <property type="entry name" value="HAD-like"/>
    <property type="match status" value="1"/>
</dbReference>
<evidence type="ECO:0000256" key="6">
    <source>
        <dbReference type="ARBA" id="ARBA00022801"/>
    </source>
</evidence>
<comment type="catalytic activity">
    <reaction evidence="9">
        <text>L-histidinol phosphate + H2O = L-histidinol + phosphate</text>
        <dbReference type="Rhea" id="RHEA:14465"/>
        <dbReference type="ChEBI" id="CHEBI:15377"/>
        <dbReference type="ChEBI" id="CHEBI:43474"/>
        <dbReference type="ChEBI" id="CHEBI:57699"/>
        <dbReference type="ChEBI" id="CHEBI:57980"/>
        <dbReference type="EC" id="3.1.3.15"/>
    </reaction>
    <physiologicalReaction direction="left-to-right" evidence="9">
        <dbReference type="Rhea" id="RHEA:14466"/>
    </physiologicalReaction>
</comment>
<dbReference type="KEGG" id="ghl:GM160_09335"/>
<evidence type="ECO:0000256" key="8">
    <source>
        <dbReference type="ARBA" id="ARBA00033209"/>
    </source>
</evidence>
<dbReference type="PANTHER" id="PTHR43344">
    <property type="entry name" value="PHOSPHOSERINE PHOSPHATASE"/>
    <property type="match status" value="1"/>
</dbReference>
<keyword evidence="12" id="KW-1185">Reference proteome</keyword>
<dbReference type="InterPro" id="IPR050582">
    <property type="entry name" value="HAD-like_SerB"/>
</dbReference>
<dbReference type="CDD" id="cd02612">
    <property type="entry name" value="HAD_PGPPase"/>
    <property type="match status" value="1"/>
</dbReference>
<evidence type="ECO:0000256" key="3">
    <source>
        <dbReference type="ARBA" id="ARBA00013085"/>
    </source>
</evidence>
<keyword evidence="6 11" id="KW-0378">Hydrolase</keyword>
<dbReference type="Gene3D" id="3.40.50.1000">
    <property type="entry name" value="HAD superfamily/HAD-like"/>
    <property type="match status" value="1"/>
</dbReference>
<dbReference type="EMBL" id="CP046415">
    <property type="protein sequence ID" value="QGT79072.1"/>
    <property type="molecule type" value="Genomic_DNA"/>
</dbReference>
<dbReference type="RefSeq" id="WP_156574763.1">
    <property type="nucleotide sequence ID" value="NZ_CP046415.1"/>
</dbReference>
<dbReference type="Gene3D" id="1.20.1440.100">
    <property type="entry name" value="SG protein - dephosphorylation function"/>
    <property type="match status" value="1"/>
</dbReference>
<keyword evidence="5" id="KW-0479">Metal-binding</keyword>
<dbReference type="Pfam" id="PF12710">
    <property type="entry name" value="HAD"/>
    <property type="match status" value="1"/>
</dbReference>
<proteinExistence type="inferred from homology"/>
<dbReference type="PANTHER" id="PTHR43344:SF13">
    <property type="entry name" value="PHOSPHATASE RV3661-RELATED"/>
    <property type="match status" value="1"/>
</dbReference>
<dbReference type="AlphaFoldDB" id="A0A6I6DBJ3"/>
<dbReference type="Proteomes" id="UP000427716">
    <property type="component" value="Chromosome"/>
</dbReference>
<protein>
    <recommendedName>
        <fullName evidence="4">Histidinol-phosphatase</fullName>
        <ecNumber evidence="3">3.1.3.15</ecNumber>
    </recommendedName>
    <alternativeName>
        <fullName evidence="8">Histidinol-phosphate phosphatase</fullName>
    </alternativeName>
</protein>
<reference evidence="11 12" key="1">
    <citation type="submission" date="2019-11" db="EMBL/GenBank/DDBJ databases">
        <authorList>
            <person name="Zhang J."/>
            <person name="Sun C."/>
        </authorList>
    </citation>
    <scope>NUCLEOTIDE SEQUENCE [LARGE SCALE GENOMIC DNA]</scope>
    <source>
        <strain evidence="12">sp2</strain>
    </source>
</reference>
<evidence type="ECO:0000256" key="1">
    <source>
        <dbReference type="ARBA" id="ARBA00004970"/>
    </source>
</evidence>
<evidence type="ECO:0000256" key="10">
    <source>
        <dbReference type="ARBA" id="ARBA00053547"/>
    </source>
</evidence>
<comment type="similarity">
    <text evidence="2">Belongs to the HAD-like hydrolase superfamily. SerB family.</text>
</comment>
<dbReference type="InterPro" id="IPR036412">
    <property type="entry name" value="HAD-like_sf"/>
</dbReference>
<keyword evidence="7" id="KW-0460">Magnesium</keyword>
<evidence type="ECO:0000313" key="11">
    <source>
        <dbReference type="EMBL" id="QGT79072.1"/>
    </source>
</evidence>
<evidence type="ECO:0000313" key="12">
    <source>
        <dbReference type="Proteomes" id="UP000427716"/>
    </source>
</evidence>
<comment type="function">
    <text evidence="10">Catalyzes the dephosphorylation of histidinol-phosphate to histidinol, the direct precursor of histidine.</text>
</comment>
<dbReference type="NCBIfam" id="TIGR01488">
    <property type="entry name" value="HAD-SF-IB"/>
    <property type="match status" value="1"/>
</dbReference>
<dbReference type="InterPro" id="IPR006385">
    <property type="entry name" value="HAD_hydro_SerB1"/>
</dbReference>
<dbReference type="FunFam" id="3.40.50.1000:FF:000025">
    <property type="entry name" value="HAD hydrolase, family IB"/>
    <property type="match status" value="1"/>
</dbReference>
<sequence length="224" mass="25555">MKLAIFDLDNTLLAGDSDHAWGAFMTEHGIVDADDYARHNDEFLRHYQQGTLDIDAYLRFALAPLAEHPAEDLEAWRAEFIERDIRPLITPAARELVESHRRRGHTLMLITATNAFVTGPIAELFDIPHLLATEPERRNGRYTGRYTGTPTFQHGKILALEEWLETQQVRPEETWFYSDSRNDLPLLEQVDHPVAVDPDPVLRREAEARGWPVLALNVVEEPAG</sequence>
<dbReference type="InterPro" id="IPR023214">
    <property type="entry name" value="HAD_sf"/>
</dbReference>
<evidence type="ECO:0000256" key="7">
    <source>
        <dbReference type="ARBA" id="ARBA00022842"/>
    </source>
</evidence>
<dbReference type="GO" id="GO:0004401">
    <property type="term" value="F:histidinol-phosphatase activity"/>
    <property type="evidence" value="ECO:0007669"/>
    <property type="project" value="UniProtKB-EC"/>
</dbReference>
<accession>A0A6I6DBJ3</accession>
<name>A0A6I6DBJ3_9GAMM</name>